<feature type="signal peptide" evidence="1">
    <location>
        <begin position="1"/>
        <end position="21"/>
    </location>
</feature>
<keyword evidence="1" id="KW-0732">Signal</keyword>
<dbReference type="InterPro" id="IPR021109">
    <property type="entry name" value="Peptidase_aspartic_dom_sf"/>
</dbReference>
<evidence type="ECO:0000313" key="3">
    <source>
        <dbReference type="Proteomes" id="UP001176960"/>
    </source>
</evidence>
<dbReference type="CDD" id="cd05483">
    <property type="entry name" value="retropepsin_like_bacteria"/>
    <property type="match status" value="1"/>
</dbReference>
<keyword evidence="2" id="KW-0645">Protease</keyword>
<dbReference type="InterPro" id="IPR034122">
    <property type="entry name" value="Retropepsin-like_bacterial"/>
</dbReference>
<dbReference type="EMBL" id="CATKSH010000001">
    <property type="protein sequence ID" value="CAI9119468.1"/>
    <property type="molecule type" value="Genomic_DNA"/>
</dbReference>
<dbReference type="Pfam" id="PF13650">
    <property type="entry name" value="Asp_protease_2"/>
    <property type="match status" value="1"/>
</dbReference>
<dbReference type="Proteomes" id="UP001176960">
    <property type="component" value="Unassembled WGS sequence"/>
</dbReference>
<dbReference type="GO" id="GO:0006508">
    <property type="term" value="P:proteolysis"/>
    <property type="evidence" value="ECO:0007669"/>
    <property type="project" value="UniProtKB-KW"/>
</dbReference>
<evidence type="ECO:0000313" key="2">
    <source>
        <dbReference type="EMBL" id="CAI9119468.1"/>
    </source>
</evidence>
<gene>
    <name evidence="2" type="ORF">LMG32879_000283</name>
</gene>
<dbReference type="Gene3D" id="2.40.70.10">
    <property type="entry name" value="Acid Proteases"/>
    <property type="match status" value="2"/>
</dbReference>
<name>A0AA35V3W9_9PROT</name>
<proteinExistence type="predicted"/>
<keyword evidence="3" id="KW-1185">Reference proteome</keyword>
<reference evidence="2" key="1">
    <citation type="submission" date="2023-03" db="EMBL/GenBank/DDBJ databases">
        <authorList>
            <person name="Cleenwerck I."/>
        </authorList>
    </citation>
    <scope>NUCLEOTIDE SEQUENCE</scope>
    <source>
        <strain evidence="2">LMG 32879</strain>
    </source>
</reference>
<keyword evidence="2" id="KW-0378">Hydrolase</keyword>
<accession>A0AA35V3W9</accession>
<protein>
    <submittedName>
        <fullName evidence="2">Retropepsin-like aspartic protease</fullName>
    </submittedName>
</protein>
<dbReference type="RefSeq" id="WP_289842699.1">
    <property type="nucleotide sequence ID" value="NZ_CATKSH010000001.1"/>
</dbReference>
<sequence length="312" mass="33730">MRRRAGVLAALMALGSHVARAESCHVAPVLEVSIRSDSLFLNAPVRLDGHAGRMLVDTGSEGSLVTPETQKRLDLRADPRIMTVMRGANGRGTLSPVVVVRSLRLGGFELGPRPMPLGALPGVPDDLEPPIMGLMGADLWRGYDLEIDVPHGRLVFWAVGGGACRNVPSWPAPFETLPAALDRGRLTVPFRLDGVAGRALVDSGARSHVVSRAFARRTGVDDAVLARDPGGISSGVDMNAKRYVWHRFHLLSLGEGHEESGAGLWREPVLTVSDVQDGADMLMGADWFARHDVWLSYATRQVFFRSVAPGRR</sequence>
<evidence type="ECO:0000256" key="1">
    <source>
        <dbReference type="SAM" id="SignalP"/>
    </source>
</evidence>
<comment type="caution">
    <text evidence="2">The sequence shown here is derived from an EMBL/GenBank/DDBJ whole genome shotgun (WGS) entry which is preliminary data.</text>
</comment>
<dbReference type="AlphaFoldDB" id="A0AA35V3W9"/>
<feature type="chain" id="PRO_5041251015" evidence="1">
    <location>
        <begin position="22"/>
        <end position="312"/>
    </location>
</feature>
<dbReference type="SUPFAM" id="SSF50630">
    <property type="entry name" value="Acid proteases"/>
    <property type="match status" value="2"/>
</dbReference>
<dbReference type="GO" id="GO:0008233">
    <property type="term" value="F:peptidase activity"/>
    <property type="evidence" value="ECO:0007669"/>
    <property type="project" value="UniProtKB-KW"/>
</dbReference>
<organism evidence="2 3">
    <name type="scientific">Brytella acorum</name>
    <dbReference type="NCBI Taxonomy" id="2959299"/>
    <lineage>
        <taxon>Bacteria</taxon>
        <taxon>Pseudomonadati</taxon>
        <taxon>Pseudomonadota</taxon>
        <taxon>Alphaproteobacteria</taxon>
        <taxon>Acetobacterales</taxon>
        <taxon>Acetobacteraceae</taxon>
        <taxon>Brytella</taxon>
    </lineage>
</organism>